<dbReference type="Proteomes" id="UP000312512">
    <property type="component" value="Unassembled WGS sequence"/>
</dbReference>
<dbReference type="OrthoDB" id="5289372at2"/>
<feature type="domain" description="Phosphatidic acid phosphatase type 2/haloperoxidase" evidence="1">
    <location>
        <begin position="87"/>
        <end position="202"/>
    </location>
</feature>
<dbReference type="RefSeq" id="WP_139631622.1">
    <property type="nucleotide sequence ID" value="NZ_VDLX02000006.1"/>
</dbReference>
<name>A0A5C4WK38_9ACTN</name>
<dbReference type="AlphaFoldDB" id="A0A5C4WK38"/>
<evidence type="ECO:0000313" key="3">
    <source>
        <dbReference type="Proteomes" id="UP000312512"/>
    </source>
</evidence>
<proteinExistence type="predicted"/>
<evidence type="ECO:0000259" key="1">
    <source>
        <dbReference type="SMART" id="SM00014"/>
    </source>
</evidence>
<dbReference type="InterPro" id="IPR000326">
    <property type="entry name" value="PAP2/HPO"/>
</dbReference>
<dbReference type="InterPro" id="IPR036938">
    <property type="entry name" value="PAP2/HPO_sf"/>
</dbReference>
<evidence type="ECO:0000313" key="2">
    <source>
        <dbReference type="EMBL" id="KAB8194016.1"/>
    </source>
</evidence>
<organism evidence="2 3">
    <name type="scientific">Nonomuraea phyllanthi</name>
    <dbReference type="NCBI Taxonomy" id="2219224"/>
    <lineage>
        <taxon>Bacteria</taxon>
        <taxon>Bacillati</taxon>
        <taxon>Actinomycetota</taxon>
        <taxon>Actinomycetes</taxon>
        <taxon>Streptosporangiales</taxon>
        <taxon>Streptosporangiaceae</taxon>
        <taxon>Nonomuraea</taxon>
    </lineage>
</organism>
<comment type="caution">
    <text evidence="2">The sequence shown here is derived from an EMBL/GenBank/DDBJ whole genome shotgun (WGS) entry which is preliminary data.</text>
</comment>
<dbReference type="SMART" id="SM00014">
    <property type="entry name" value="acidPPc"/>
    <property type="match status" value="1"/>
</dbReference>
<gene>
    <name evidence="2" type="ORF">FH608_017640</name>
</gene>
<keyword evidence="3" id="KW-1185">Reference proteome</keyword>
<reference evidence="2 3" key="1">
    <citation type="submission" date="2019-10" db="EMBL/GenBank/DDBJ databases">
        <title>Nonomuraea sp. nov., isolated from Phyllanthus amarus.</title>
        <authorList>
            <person name="Klykleung N."/>
            <person name="Tanasupawat S."/>
        </authorList>
    </citation>
    <scope>NUCLEOTIDE SEQUENCE [LARGE SCALE GENOMIC DNA]</scope>
    <source>
        <strain evidence="2 3">PA1-10</strain>
    </source>
</reference>
<accession>A0A5C4WK38</accession>
<dbReference type="EMBL" id="VDLX02000006">
    <property type="protein sequence ID" value="KAB8194016.1"/>
    <property type="molecule type" value="Genomic_DNA"/>
</dbReference>
<protein>
    <submittedName>
        <fullName evidence="2">Phosphatase PAP2 family protein</fullName>
    </submittedName>
</protein>
<dbReference type="CDD" id="cd03392">
    <property type="entry name" value="PAP2_like_2"/>
    <property type="match status" value="1"/>
</dbReference>
<dbReference type="Gene3D" id="1.20.144.10">
    <property type="entry name" value="Phosphatidic acid phosphatase type 2/haloperoxidase"/>
    <property type="match status" value="1"/>
</dbReference>
<dbReference type="PANTHER" id="PTHR14969:SF13">
    <property type="entry name" value="AT30094P"/>
    <property type="match status" value="1"/>
</dbReference>
<dbReference type="PANTHER" id="PTHR14969">
    <property type="entry name" value="SPHINGOSINE-1-PHOSPHATE PHOSPHOHYDROLASE"/>
    <property type="match status" value="1"/>
</dbReference>
<dbReference type="Pfam" id="PF01569">
    <property type="entry name" value="PAP2"/>
    <property type="match status" value="1"/>
</dbReference>
<dbReference type="SUPFAM" id="SSF48317">
    <property type="entry name" value="Acid phosphatase/Vanadium-dependent haloperoxidase"/>
    <property type="match status" value="1"/>
</dbReference>
<sequence>MRIDGAKPAVAGLAAALVLIPFCLLLVVARAPADGLDARAAAELHAYALAHPGVTRLLIVWTNVFGPWPWRVAVVAYAVWLFRRGATRPAVWAVTTMAVGGLLGAALKLVVARARPLLPDPVALAEGHAFPSGHALNVTLGAGVILLLTLPALSRRGRKAAWAAACFLVLSVGYTRIALGVHWVSDVVAGISLGLAMIAATLAGLARWPRDRRPVEPRPARKVGTR</sequence>